<dbReference type="EMBL" id="PIUM01000003">
    <property type="protein sequence ID" value="PKU25905.1"/>
    <property type="molecule type" value="Genomic_DNA"/>
</dbReference>
<protein>
    <submittedName>
        <fullName evidence="1">Alkaline phosphatase family protein</fullName>
    </submittedName>
</protein>
<dbReference type="InterPro" id="IPR017850">
    <property type="entry name" value="Alkaline_phosphatase_core_sf"/>
</dbReference>
<dbReference type="AlphaFoldDB" id="A0A2N3PZS7"/>
<dbReference type="Pfam" id="PF01663">
    <property type="entry name" value="Phosphodiest"/>
    <property type="match status" value="1"/>
</dbReference>
<accession>A0A2N3PZS7</accession>
<dbReference type="InterPro" id="IPR002591">
    <property type="entry name" value="Phosphodiest/P_Trfase"/>
</dbReference>
<evidence type="ECO:0000313" key="2">
    <source>
        <dbReference type="Proteomes" id="UP000233293"/>
    </source>
</evidence>
<dbReference type="OrthoDB" id="9779418at2"/>
<dbReference type="Proteomes" id="UP000233293">
    <property type="component" value="Unassembled WGS sequence"/>
</dbReference>
<comment type="caution">
    <text evidence="1">The sequence shown here is derived from an EMBL/GenBank/DDBJ whole genome shotgun (WGS) entry which is preliminary data.</text>
</comment>
<reference evidence="2" key="1">
    <citation type="submission" date="2017-12" db="EMBL/GenBank/DDBJ databases">
        <title>Draft genome sequence of Telmatospirillum siberiense 26-4b1T, an acidotolerant peatland alphaproteobacterium potentially involved in sulfur cycling.</title>
        <authorList>
            <person name="Hausmann B."/>
            <person name="Pjevac P."/>
            <person name="Schreck K."/>
            <person name="Herbold C.W."/>
            <person name="Daims H."/>
            <person name="Wagner M."/>
            <person name="Pester M."/>
            <person name="Loy A."/>
        </authorList>
    </citation>
    <scope>NUCLEOTIDE SEQUENCE [LARGE SCALE GENOMIC DNA]</scope>
    <source>
        <strain evidence="2">26-4b1</strain>
    </source>
</reference>
<dbReference type="RefSeq" id="WP_101249450.1">
    <property type="nucleotide sequence ID" value="NZ_PIUM01000003.1"/>
</dbReference>
<dbReference type="PANTHER" id="PTHR10151">
    <property type="entry name" value="ECTONUCLEOTIDE PYROPHOSPHATASE/PHOSPHODIESTERASE"/>
    <property type="match status" value="1"/>
</dbReference>
<gene>
    <name evidence="1" type="ORF">CWS72_04975</name>
</gene>
<keyword evidence="2" id="KW-1185">Reference proteome</keyword>
<dbReference type="SUPFAM" id="SSF53649">
    <property type="entry name" value="Alkaline phosphatase-like"/>
    <property type="match status" value="1"/>
</dbReference>
<proteinExistence type="predicted"/>
<organism evidence="1 2">
    <name type="scientific">Telmatospirillum siberiense</name>
    <dbReference type="NCBI Taxonomy" id="382514"/>
    <lineage>
        <taxon>Bacteria</taxon>
        <taxon>Pseudomonadati</taxon>
        <taxon>Pseudomonadota</taxon>
        <taxon>Alphaproteobacteria</taxon>
        <taxon>Rhodospirillales</taxon>
        <taxon>Rhodospirillaceae</taxon>
        <taxon>Telmatospirillum</taxon>
    </lineage>
</organism>
<dbReference type="Gene3D" id="3.40.720.10">
    <property type="entry name" value="Alkaline Phosphatase, subunit A"/>
    <property type="match status" value="1"/>
</dbReference>
<sequence length="456" mass="50591">MHRTIVLNVVGMTPRLLAHAPLLSALAERGGCRELRTIMPALTCSVQSTFVTGLMPAEHGAVGNGWYDRTLSEILFWRQSNGLVSGEKLWETARRRDPAFTCAQLFWWYNMYAAVDISVTPRPIYLADGRKIPDIHTSPPELAVTLQEELGRFPLFRFWGPAADIVSSHWIADCARLILRRHHPTLTLVYLPHLDYCLQRLGPDHPDIATEVASIDGLCGEILAEAEASGCRILVLSEYGVTPVSRQIHINRALRAAGLLAIRDELGHETLDAGASAAFAVADHQIAHLYVRDPERLNQVRALVERLDGVETVLDAGGKRDAGLDHPRAGDLVAIAAADAWFTYYYWLEDRRAPDFARMVEIHRKPGYDPVELFTDPTLPAIKLQIAWRLLKKAVGLRSLMNVIPLDATLVRGSHGRQTDKPEDGPLLLSSCPGLLPEGTIHATEVNRLLLAHIFN</sequence>
<dbReference type="CDD" id="cd16018">
    <property type="entry name" value="Enpp"/>
    <property type="match status" value="1"/>
</dbReference>
<name>A0A2N3PZS7_9PROT</name>
<dbReference type="GO" id="GO:0016787">
    <property type="term" value="F:hydrolase activity"/>
    <property type="evidence" value="ECO:0007669"/>
    <property type="project" value="UniProtKB-ARBA"/>
</dbReference>
<evidence type="ECO:0000313" key="1">
    <source>
        <dbReference type="EMBL" id="PKU25905.1"/>
    </source>
</evidence>
<dbReference type="PANTHER" id="PTHR10151:SF120">
    <property type="entry name" value="BIS(5'-ADENOSYL)-TRIPHOSPHATASE"/>
    <property type="match status" value="1"/>
</dbReference>